<dbReference type="OrthoDB" id="5194194at2"/>
<gene>
    <name evidence="1" type="ORF">BKA19_0111</name>
</gene>
<sequence>MTQEMTIQVDGHDYVLRPEGEGFQVGRRVGGDVNWLETVDGSLVDDQARAALSNGDTSDESLLRAVRGVVQAEVERGA</sequence>
<keyword evidence="2" id="KW-1185">Reference proteome</keyword>
<dbReference type="AlphaFoldDB" id="A0A4Q7Y3T3"/>
<reference evidence="1 2" key="1">
    <citation type="submission" date="2019-02" db="EMBL/GenBank/DDBJ databases">
        <title>Sequencing the genomes of 1000 actinobacteria strains.</title>
        <authorList>
            <person name="Klenk H.-P."/>
        </authorList>
    </citation>
    <scope>NUCLEOTIDE SEQUENCE [LARGE SCALE GENOMIC DNA]</scope>
    <source>
        <strain evidence="1 2">DSM 44509</strain>
    </source>
</reference>
<protein>
    <submittedName>
        <fullName evidence="1">Uncharacterized protein</fullName>
    </submittedName>
</protein>
<dbReference type="Proteomes" id="UP000292507">
    <property type="component" value="Unassembled WGS sequence"/>
</dbReference>
<evidence type="ECO:0000313" key="2">
    <source>
        <dbReference type="Proteomes" id="UP000292507"/>
    </source>
</evidence>
<comment type="caution">
    <text evidence="1">The sequence shown here is derived from an EMBL/GenBank/DDBJ whole genome shotgun (WGS) entry which is preliminary data.</text>
</comment>
<name>A0A4Q7Y3T3_9ACTN</name>
<accession>A0A4Q7Y3T3</accession>
<dbReference type="RefSeq" id="WP_104530153.1">
    <property type="nucleotide sequence ID" value="NZ_POQT01000042.1"/>
</dbReference>
<organism evidence="1 2">
    <name type="scientific">Blastococcus saxobsidens</name>
    <dbReference type="NCBI Taxonomy" id="138336"/>
    <lineage>
        <taxon>Bacteria</taxon>
        <taxon>Bacillati</taxon>
        <taxon>Actinomycetota</taxon>
        <taxon>Actinomycetes</taxon>
        <taxon>Geodermatophilales</taxon>
        <taxon>Geodermatophilaceae</taxon>
        <taxon>Blastococcus</taxon>
    </lineage>
</organism>
<dbReference type="EMBL" id="SHKV01000001">
    <property type="protein sequence ID" value="RZU30495.1"/>
    <property type="molecule type" value="Genomic_DNA"/>
</dbReference>
<evidence type="ECO:0000313" key="1">
    <source>
        <dbReference type="EMBL" id="RZU30495.1"/>
    </source>
</evidence>
<proteinExistence type="predicted"/>